<dbReference type="PROSITE" id="PS00135">
    <property type="entry name" value="TRYPSIN_SER"/>
    <property type="match status" value="1"/>
</dbReference>
<evidence type="ECO:0000313" key="6">
    <source>
        <dbReference type="EMBL" id="CAB9500183.1"/>
    </source>
</evidence>
<keyword evidence="2" id="KW-1015">Disulfide bond</keyword>
<keyword evidence="4" id="KW-0732">Signal</keyword>
<protein>
    <submittedName>
        <fullName evidence="6">Trypsin delta</fullName>
    </submittedName>
</protein>
<evidence type="ECO:0000256" key="1">
    <source>
        <dbReference type="ARBA" id="ARBA00023026"/>
    </source>
</evidence>
<evidence type="ECO:0000256" key="3">
    <source>
        <dbReference type="SAM" id="MobiDB-lite"/>
    </source>
</evidence>
<feature type="chain" id="PRO_5040325647" evidence="4">
    <location>
        <begin position="20"/>
        <end position="269"/>
    </location>
</feature>
<feature type="signal peptide" evidence="4">
    <location>
        <begin position="1"/>
        <end position="19"/>
    </location>
</feature>
<evidence type="ECO:0000259" key="5">
    <source>
        <dbReference type="PROSITE" id="PS50240"/>
    </source>
</evidence>
<keyword evidence="7" id="KW-1185">Reference proteome</keyword>
<organism evidence="6 7">
    <name type="scientific">Seminavis robusta</name>
    <dbReference type="NCBI Taxonomy" id="568900"/>
    <lineage>
        <taxon>Eukaryota</taxon>
        <taxon>Sar</taxon>
        <taxon>Stramenopiles</taxon>
        <taxon>Ochrophyta</taxon>
        <taxon>Bacillariophyta</taxon>
        <taxon>Bacillariophyceae</taxon>
        <taxon>Bacillariophycidae</taxon>
        <taxon>Naviculales</taxon>
        <taxon>Naviculaceae</taxon>
        <taxon>Seminavis</taxon>
    </lineage>
</organism>
<accession>A0A9N8H311</accession>
<dbReference type="PANTHER" id="PTHR24260:SF136">
    <property type="entry name" value="GH08193P-RELATED"/>
    <property type="match status" value="1"/>
</dbReference>
<keyword evidence="1" id="KW-0843">Virulence</keyword>
<gene>
    <name evidence="6" type="ORF">SEMRO_77_G042190.1</name>
</gene>
<dbReference type="SMART" id="SM00020">
    <property type="entry name" value="Tryp_SPc"/>
    <property type="match status" value="1"/>
</dbReference>
<dbReference type="OrthoDB" id="122635at2759"/>
<dbReference type="InterPro" id="IPR051333">
    <property type="entry name" value="CLIP_Serine_Protease"/>
</dbReference>
<dbReference type="PROSITE" id="PS50240">
    <property type="entry name" value="TRYPSIN_DOM"/>
    <property type="match status" value="1"/>
</dbReference>
<dbReference type="PANTHER" id="PTHR24260">
    <property type="match status" value="1"/>
</dbReference>
<dbReference type="Gene3D" id="2.40.10.10">
    <property type="entry name" value="Trypsin-like serine proteases"/>
    <property type="match status" value="1"/>
</dbReference>
<dbReference type="PRINTS" id="PR00722">
    <property type="entry name" value="CHYMOTRYPSIN"/>
</dbReference>
<proteinExistence type="predicted"/>
<dbReference type="InterPro" id="IPR043504">
    <property type="entry name" value="Peptidase_S1_PA_chymotrypsin"/>
</dbReference>
<dbReference type="InterPro" id="IPR033116">
    <property type="entry name" value="TRYPSIN_SER"/>
</dbReference>
<reference evidence="6" key="1">
    <citation type="submission" date="2020-06" db="EMBL/GenBank/DDBJ databases">
        <authorList>
            <consortium name="Plant Systems Biology data submission"/>
        </authorList>
    </citation>
    <scope>NUCLEOTIDE SEQUENCE</scope>
    <source>
        <strain evidence="6">D6</strain>
    </source>
</reference>
<name>A0A9N8H311_9STRA</name>
<dbReference type="GO" id="GO:0006508">
    <property type="term" value="P:proteolysis"/>
    <property type="evidence" value="ECO:0007669"/>
    <property type="project" value="InterPro"/>
</dbReference>
<dbReference type="GO" id="GO:0004252">
    <property type="term" value="F:serine-type endopeptidase activity"/>
    <property type="evidence" value="ECO:0007669"/>
    <property type="project" value="InterPro"/>
</dbReference>
<dbReference type="InterPro" id="IPR001254">
    <property type="entry name" value="Trypsin_dom"/>
</dbReference>
<dbReference type="Pfam" id="PF00089">
    <property type="entry name" value="Trypsin"/>
    <property type="match status" value="1"/>
</dbReference>
<dbReference type="EMBL" id="CAICTM010000076">
    <property type="protein sequence ID" value="CAB9500183.1"/>
    <property type="molecule type" value="Genomic_DNA"/>
</dbReference>
<dbReference type="Proteomes" id="UP001153069">
    <property type="component" value="Unassembled WGS sequence"/>
</dbReference>
<dbReference type="AlphaFoldDB" id="A0A9N8H311"/>
<evidence type="ECO:0000313" key="7">
    <source>
        <dbReference type="Proteomes" id="UP001153069"/>
    </source>
</evidence>
<feature type="region of interest" description="Disordered" evidence="3">
    <location>
        <begin position="26"/>
        <end position="54"/>
    </location>
</feature>
<evidence type="ECO:0000256" key="2">
    <source>
        <dbReference type="ARBA" id="ARBA00023157"/>
    </source>
</evidence>
<dbReference type="InterPro" id="IPR001314">
    <property type="entry name" value="Peptidase_S1A"/>
</dbReference>
<feature type="domain" description="Peptidase S1" evidence="5">
    <location>
        <begin position="51"/>
        <end position="264"/>
    </location>
</feature>
<comment type="caution">
    <text evidence="6">The sequence shown here is derived from an EMBL/GenBank/DDBJ whole genome shotgun (WGS) entry which is preliminary data.</text>
</comment>
<sequence length="269" mass="27453">MIPSQYLAISLSLLLSVSAGNHIRSHNRNLGFDSTTPTGDVDVNDPNNQGIRGGGDAGTVPWFVRLEGSSVCGGSLIHDDCVLTSASCVDSGFPSTVLVGPTSSSNGTSYTVSGGTIHPSWTGTPDANSDINLAVLKLATTSSNSKATLNSNSAVPSGTDNLQIFGFGLINNAEYASSLQQAFVTYTADCASSYASYNATQTICADATAAATCTGDSGGPVLGADLVTQVAVASFGVGATCTGRTLLGFVRISHAYDWIQSEICSLSSR</sequence>
<dbReference type="SUPFAM" id="SSF50494">
    <property type="entry name" value="Trypsin-like serine proteases"/>
    <property type="match status" value="1"/>
</dbReference>
<dbReference type="InterPro" id="IPR009003">
    <property type="entry name" value="Peptidase_S1_PA"/>
</dbReference>
<evidence type="ECO:0000256" key="4">
    <source>
        <dbReference type="SAM" id="SignalP"/>
    </source>
</evidence>